<organism evidence="2 3">
    <name type="scientific">Moorena producens 3L</name>
    <dbReference type="NCBI Taxonomy" id="489825"/>
    <lineage>
        <taxon>Bacteria</taxon>
        <taxon>Bacillati</taxon>
        <taxon>Cyanobacteriota</taxon>
        <taxon>Cyanophyceae</taxon>
        <taxon>Coleofasciculales</taxon>
        <taxon>Coleofasciculaceae</taxon>
        <taxon>Moorena</taxon>
    </lineage>
</organism>
<evidence type="ECO:0000313" key="2">
    <source>
        <dbReference type="EMBL" id="EGJ30836.1"/>
    </source>
</evidence>
<sequence length="45" mass="4881">MLGNTVALAPESGWSGHPLPDASRPTLVINEFSVVISFRQLKESQ</sequence>
<feature type="region of interest" description="Disordered" evidence="1">
    <location>
        <begin position="1"/>
        <end position="22"/>
    </location>
</feature>
<proteinExistence type="predicted"/>
<gene>
    <name evidence="2" type="ORF">LYNGBM3L_46110</name>
</gene>
<keyword evidence="3" id="KW-1185">Reference proteome</keyword>
<accession>F4XWV1</accession>
<evidence type="ECO:0000256" key="1">
    <source>
        <dbReference type="SAM" id="MobiDB-lite"/>
    </source>
</evidence>
<evidence type="ECO:0000313" key="3">
    <source>
        <dbReference type="Proteomes" id="UP000003959"/>
    </source>
</evidence>
<dbReference type="Proteomes" id="UP000003959">
    <property type="component" value="Unassembled WGS sequence"/>
</dbReference>
<name>F4XWV1_9CYAN</name>
<dbReference type="HOGENOM" id="CLU_3202149_0_0_3"/>
<dbReference type="AlphaFoldDB" id="F4XWV1"/>
<dbReference type="EMBL" id="GL890945">
    <property type="protein sequence ID" value="EGJ30836.1"/>
    <property type="molecule type" value="Genomic_DNA"/>
</dbReference>
<protein>
    <submittedName>
        <fullName evidence="2">Uncharacterized protein</fullName>
    </submittedName>
</protein>
<reference evidence="3" key="1">
    <citation type="journal article" date="2011" name="Proc. Natl. Acad. Sci. U.S.A.">
        <title>Genomic insights into the physiology and ecology of the marine filamentous cyanobacterium Lyngbya majuscula.</title>
        <authorList>
            <person name="Jones A.C."/>
            <person name="Monroe E.A."/>
            <person name="Podell S."/>
            <person name="Hess W.R."/>
            <person name="Klages S."/>
            <person name="Esquenazi E."/>
            <person name="Niessen S."/>
            <person name="Hoover H."/>
            <person name="Rothmann M."/>
            <person name="Lasken R.S."/>
            <person name="Yates J.R.III."/>
            <person name="Reinhardt R."/>
            <person name="Kube M."/>
            <person name="Burkart M.D."/>
            <person name="Allen E.E."/>
            <person name="Dorrestein P.C."/>
            <person name="Gerwick W.H."/>
            <person name="Gerwick L."/>
        </authorList>
    </citation>
    <scope>NUCLEOTIDE SEQUENCE [LARGE SCALE GENOMIC DNA]</scope>
    <source>
        <strain evidence="3">3L</strain>
    </source>
</reference>